<dbReference type="InterPro" id="IPR052155">
    <property type="entry name" value="Biofilm_reg_signaling"/>
</dbReference>
<dbReference type="InterPro" id="IPR000014">
    <property type="entry name" value="PAS"/>
</dbReference>
<dbReference type="Pfam" id="PF00563">
    <property type="entry name" value="EAL"/>
    <property type="match status" value="1"/>
</dbReference>
<feature type="domain" description="GGDEF" evidence="4">
    <location>
        <begin position="407"/>
        <end position="540"/>
    </location>
</feature>
<dbReference type="Gene3D" id="2.10.70.100">
    <property type="match status" value="1"/>
</dbReference>
<keyword evidence="6" id="KW-1185">Reference proteome</keyword>
<dbReference type="CDD" id="cd00130">
    <property type="entry name" value="PAS"/>
    <property type="match status" value="3"/>
</dbReference>
<dbReference type="NCBIfam" id="TIGR00254">
    <property type="entry name" value="GGDEF"/>
    <property type="match status" value="1"/>
</dbReference>
<feature type="domain" description="EAL" evidence="3">
    <location>
        <begin position="549"/>
        <end position="804"/>
    </location>
</feature>
<dbReference type="PROSITE" id="PS50112">
    <property type="entry name" value="PAS"/>
    <property type="match status" value="1"/>
</dbReference>
<dbReference type="AlphaFoldDB" id="A0A7W6JXT1"/>
<dbReference type="InterPro" id="IPR001610">
    <property type="entry name" value="PAC"/>
</dbReference>
<dbReference type="PANTHER" id="PTHR44757:SF2">
    <property type="entry name" value="BIOFILM ARCHITECTURE MAINTENANCE PROTEIN MBAA"/>
    <property type="match status" value="1"/>
</dbReference>
<dbReference type="Pfam" id="PF00990">
    <property type="entry name" value="GGDEF"/>
    <property type="match status" value="1"/>
</dbReference>
<dbReference type="NCBIfam" id="TIGR00229">
    <property type="entry name" value="sensory_box"/>
    <property type="match status" value="3"/>
</dbReference>
<dbReference type="SMART" id="SM00091">
    <property type="entry name" value="PAS"/>
    <property type="match status" value="3"/>
</dbReference>
<protein>
    <submittedName>
        <fullName evidence="5">Diguanylate cyclase (GGDEF)-like protein/PAS domain S-box-containing protein</fullName>
    </submittedName>
</protein>
<dbReference type="FunFam" id="3.30.70.270:FF:000001">
    <property type="entry name" value="Diguanylate cyclase domain protein"/>
    <property type="match status" value="1"/>
</dbReference>
<feature type="domain" description="PAS" evidence="1">
    <location>
        <begin position="129"/>
        <end position="199"/>
    </location>
</feature>
<dbReference type="SMART" id="SM00052">
    <property type="entry name" value="EAL"/>
    <property type="match status" value="1"/>
</dbReference>
<dbReference type="SUPFAM" id="SSF55073">
    <property type="entry name" value="Nucleotide cyclase"/>
    <property type="match status" value="1"/>
</dbReference>
<reference evidence="5 6" key="1">
    <citation type="submission" date="2020-08" db="EMBL/GenBank/DDBJ databases">
        <title>Genomic Encyclopedia of Type Strains, Phase IV (KMG-IV): sequencing the most valuable type-strain genomes for metagenomic binning, comparative biology and taxonomic classification.</title>
        <authorList>
            <person name="Goeker M."/>
        </authorList>
    </citation>
    <scope>NUCLEOTIDE SEQUENCE [LARGE SCALE GENOMIC DNA]</scope>
    <source>
        <strain evidence="5 6">DSM 101806</strain>
    </source>
</reference>
<dbReference type="PROSITE" id="PS50113">
    <property type="entry name" value="PAC"/>
    <property type="match status" value="3"/>
</dbReference>
<dbReference type="InterPro" id="IPR035919">
    <property type="entry name" value="EAL_sf"/>
</dbReference>
<dbReference type="Pfam" id="PF08447">
    <property type="entry name" value="PAS_3"/>
    <property type="match status" value="3"/>
</dbReference>
<dbReference type="RefSeq" id="WP_183999696.1">
    <property type="nucleotide sequence ID" value="NZ_JACIEH010000003.1"/>
</dbReference>
<dbReference type="PANTHER" id="PTHR44757">
    <property type="entry name" value="DIGUANYLATE CYCLASE DGCP"/>
    <property type="match status" value="1"/>
</dbReference>
<evidence type="ECO:0000313" key="6">
    <source>
        <dbReference type="Proteomes" id="UP000557392"/>
    </source>
</evidence>
<accession>A0A7W6JXT1</accession>
<comment type="caution">
    <text evidence="5">The sequence shown here is derived from an EMBL/GenBank/DDBJ whole genome shotgun (WGS) entry which is preliminary data.</text>
</comment>
<evidence type="ECO:0000313" key="5">
    <source>
        <dbReference type="EMBL" id="MBB4100400.1"/>
    </source>
</evidence>
<dbReference type="InterPro" id="IPR013655">
    <property type="entry name" value="PAS_fold_3"/>
</dbReference>
<evidence type="ECO:0000259" key="2">
    <source>
        <dbReference type="PROSITE" id="PS50113"/>
    </source>
</evidence>
<dbReference type="InterPro" id="IPR029787">
    <property type="entry name" value="Nucleotide_cyclase"/>
</dbReference>
<dbReference type="Proteomes" id="UP000557392">
    <property type="component" value="Unassembled WGS sequence"/>
</dbReference>
<feature type="domain" description="PAC" evidence="2">
    <location>
        <begin position="202"/>
        <end position="254"/>
    </location>
</feature>
<feature type="domain" description="PAC" evidence="2">
    <location>
        <begin position="77"/>
        <end position="128"/>
    </location>
</feature>
<evidence type="ECO:0000259" key="3">
    <source>
        <dbReference type="PROSITE" id="PS50883"/>
    </source>
</evidence>
<dbReference type="Gene3D" id="3.30.70.270">
    <property type="match status" value="1"/>
</dbReference>
<dbReference type="PROSITE" id="PS50883">
    <property type="entry name" value="EAL"/>
    <property type="match status" value="1"/>
</dbReference>
<dbReference type="SUPFAM" id="SSF141868">
    <property type="entry name" value="EAL domain-like"/>
    <property type="match status" value="1"/>
</dbReference>
<dbReference type="Gene3D" id="3.20.20.450">
    <property type="entry name" value="EAL domain"/>
    <property type="match status" value="1"/>
</dbReference>
<dbReference type="SUPFAM" id="SSF55785">
    <property type="entry name" value="PYP-like sensor domain (PAS domain)"/>
    <property type="match status" value="3"/>
</dbReference>
<dbReference type="SMART" id="SM00086">
    <property type="entry name" value="PAC"/>
    <property type="match status" value="3"/>
</dbReference>
<dbReference type="InterPro" id="IPR043128">
    <property type="entry name" value="Rev_trsase/Diguanyl_cyclase"/>
</dbReference>
<dbReference type="Gene3D" id="3.30.450.20">
    <property type="entry name" value="PAS domain"/>
    <property type="match status" value="3"/>
</dbReference>
<dbReference type="SMART" id="SM00267">
    <property type="entry name" value="GGDEF"/>
    <property type="match status" value="1"/>
</dbReference>
<dbReference type="InterPro" id="IPR000160">
    <property type="entry name" value="GGDEF_dom"/>
</dbReference>
<dbReference type="InterPro" id="IPR001633">
    <property type="entry name" value="EAL_dom"/>
</dbReference>
<proteinExistence type="predicted"/>
<evidence type="ECO:0000259" key="4">
    <source>
        <dbReference type="PROSITE" id="PS50887"/>
    </source>
</evidence>
<dbReference type="GO" id="GO:0003824">
    <property type="term" value="F:catalytic activity"/>
    <property type="evidence" value="ECO:0007669"/>
    <property type="project" value="UniProtKB-ARBA"/>
</dbReference>
<gene>
    <name evidence="5" type="ORF">GGR46_003972</name>
</gene>
<feature type="domain" description="PAC" evidence="2">
    <location>
        <begin position="323"/>
        <end position="375"/>
    </location>
</feature>
<dbReference type="CDD" id="cd01948">
    <property type="entry name" value="EAL"/>
    <property type="match status" value="1"/>
</dbReference>
<organism evidence="5 6">
    <name type="scientific">Sphingomonas kyeonggiensis</name>
    <dbReference type="NCBI Taxonomy" id="1268553"/>
    <lineage>
        <taxon>Bacteria</taxon>
        <taxon>Pseudomonadati</taxon>
        <taxon>Pseudomonadota</taxon>
        <taxon>Alphaproteobacteria</taxon>
        <taxon>Sphingomonadales</taxon>
        <taxon>Sphingomonadaceae</taxon>
        <taxon>Sphingomonas</taxon>
    </lineage>
</organism>
<dbReference type="PROSITE" id="PS50887">
    <property type="entry name" value="GGDEF"/>
    <property type="match status" value="1"/>
</dbReference>
<dbReference type="EMBL" id="JACIEH010000003">
    <property type="protein sequence ID" value="MBB4100400.1"/>
    <property type="molecule type" value="Genomic_DNA"/>
</dbReference>
<dbReference type="InterPro" id="IPR000700">
    <property type="entry name" value="PAS-assoc_C"/>
</dbReference>
<name>A0A7W6JXT1_9SPHN</name>
<evidence type="ECO:0000259" key="1">
    <source>
        <dbReference type="PROSITE" id="PS50112"/>
    </source>
</evidence>
<dbReference type="CDD" id="cd01949">
    <property type="entry name" value="GGDEF"/>
    <property type="match status" value="1"/>
</dbReference>
<dbReference type="InterPro" id="IPR035965">
    <property type="entry name" value="PAS-like_dom_sf"/>
</dbReference>
<sequence length="805" mass="89381">MSAEDLEEAFAIAQMGVWCWRVGTDEIAWSRELFRIAGRAAQDFTPTLETTLDCIHPEDRELVRWRLLAAVDAYDPIGREFRIRRPDGSERHCWARISPISRSGRVEAIRGVVLDLTDQRLAHRALAESEEHHRNTVELSPHMPWTADPAGKLLTISGRWTILTGLSEAEALGSGWLDQVHAEDREAIVAAVARSLASAAPLDVKVRLRCADGAFRWFRSRAYPKLDAAGAVERWYGLSEDVDEQEQTLARLRESEEHFRYAVELNPQIPWTADPQGNILDAGPRWNELIGMQPQNWVEALHPEDVDATLAQWAHSLRTGERVDLRYRLRGRNGGYKWCRVRAGPRYAPSGEIFRWYGVVEDVDEQTVAQERISWSASHDVLTDLPNRALFDARLGEGLAAAEAAGEGLALLIFDVDHFKQINDTLGHDAGDAVLRTLAERLRATVRPMDTIARLGGDEFALILPGVASPEEAATIAERILERLREPVPHLGAKLDCRASIGASLYPVHGTSAGDLLKHADLALYSSKAGRRGELLVFAPHMREEMQQRVTMTNAARTALLEDRIRAFYQPKIDLRTGKIAGFEALARWIDSRGTVHLPATIAAAFDDHEVSTAITRRMLDLVVTQMRAWHDSGIAFGHVALNASTADLQRPDFGDMLLASLGDAGLSPAHLQLEVTETVFLARGAERVERSLRMLNHEGVRIALDDFGTGYASLSHLKQFPVDIIKIDRSFISDIRESAQQSVIAEAVITLGRNLGMEVVAEGIETQPQAQWLRDAGCHFGQGFLYSAAIPAEGLQWPPERDAG</sequence>